<dbReference type="RefSeq" id="WP_199050105.1">
    <property type="nucleotide sequence ID" value="NZ_JAELXT010000017.1"/>
</dbReference>
<proteinExistence type="predicted"/>
<evidence type="ECO:0008006" key="3">
    <source>
        <dbReference type="Google" id="ProtNLM"/>
    </source>
</evidence>
<evidence type="ECO:0000313" key="2">
    <source>
        <dbReference type="Proteomes" id="UP000620670"/>
    </source>
</evidence>
<dbReference type="EMBL" id="JAELXT010000017">
    <property type="protein sequence ID" value="MBJ6126884.1"/>
    <property type="molecule type" value="Genomic_DNA"/>
</dbReference>
<dbReference type="Proteomes" id="UP000620670">
    <property type="component" value="Unassembled WGS sequence"/>
</dbReference>
<name>A0ABS0Y3K2_9HYPH</name>
<organism evidence="1 2">
    <name type="scientific">Microvirga splendida</name>
    <dbReference type="NCBI Taxonomy" id="2795727"/>
    <lineage>
        <taxon>Bacteria</taxon>
        <taxon>Pseudomonadati</taxon>
        <taxon>Pseudomonadota</taxon>
        <taxon>Alphaproteobacteria</taxon>
        <taxon>Hyphomicrobiales</taxon>
        <taxon>Methylobacteriaceae</taxon>
        <taxon>Microvirga</taxon>
    </lineage>
</organism>
<evidence type="ECO:0000313" key="1">
    <source>
        <dbReference type="EMBL" id="MBJ6126884.1"/>
    </source>
</evidence>
<gene>
    <name evidence="1" type="ORF">JAO75_15865</name>
</gene>
<dbReference type="InterPro" id="IPR021799">
    <property type="entry name" value="PIN-like_prokaryotic"/>
</dbReference>
<comment type="caution">
    <text evidence="1">The sequence shown here is derived from an EMBL/GenBank/DDBJ whole genome shotgun (WGS) entry which is preliminary data.</text>
</comment>
<dbReference type="Pfam" id="PF11848">
    <property type="entry name" value="DUF3368"/>
    <property type="match status" value="1"/>
</dbReference>
<protein>
    <recommendedName>
        <fullName evidence="3">PIN domain-containing protein</fullName>
    </recommendedName>
</protein>
<reference evidence="2" key="1">
    <citation type="submission" date="2020-12" db="EMBL/GenBank/DDBJ databases">
        <title>Hymenobacter sp.</title>
        <authorList>
            <person name="Kim M.K."/>
        </authorList>
    </citation>
    <scope>NUCLEOTIDE SEQUENCE [LARGE SCALE GENOMIC DNA]</scope>
    <source>
        <strain evidence="2">BT325</strain>
    </source>
</reference>
<keyword evidence="2" id="KW-1185">Reference proteome</keyword>
<sequence length="203" mass="21023">MSSSKFFASPDAVLVADASIVINLNASGRAAEIIRALPCRVAVSGNTVIELENGALRGHDDGRQLRELIDAGAVSRVEIGAAGAPIYEALIDGSARVTLDDGEAATIACAIELGGVALLDERKARSLCAATYASLPIRCTAEILMHEAVGAALGADHIDAVVGALKIGRMRVPPEFVEELSQLIGPARASECVSLPKSVRRIA</sequence>
<accession>A0ABS0Y3K2</accession>